<feature type="transmembrane region" description="Helical" evidence="2">
    <location>
        <begin position="19"/>
        <end position="38"/>
    </location>
</feature>
<gene>
    <name evidence="3" type="ORF">PMYSY11_2274</name>
</gene>
<sequence>MAGWEVHPRGARRTGRLRVALTVALLAIPAAFMVGAYWHDEQMQALNDQVKPLQERVAQQDAEIEQLKQSLARAASGETVALQANEQSRLSIKLLEEQIFKLQQDLASYKGVLAPNSRQDGLRIGTFELQSTEKPRNYRYKILLSRVGKDDKPLSGQLRITVEGKQAGKSAKLELSELTTEAAGQFDGKSLPFTFKHFKSIPEAGRFAELEIPEGFVPAQVRVRAEVKGEKPLERTFKWID</sequence>
<evidence type="ECO:0000313" key="3">
    <source>
        <dbReference type="EMBL" id="VEV97320.1"/>
    </source>
</evidence>
<name>A0A653E3M0_9PSED</name>
<dbReference type="EMBL" id="LR215729">
    <property type="protein sequence ID" value="VEV97320.1"/>
    <property type="molecule type" value="Genomic_DNA"/>
</dbReference>
<dbReference type="InterPro" id="IPR046703">
    <property type="entry name" value="DUF6776"/>
</dbReference>
<evidence type="ECO:0000256" key="1">
    <source>
        <dbReference type="SAM" id="Coils"/>
    </source>
</evidence>
<accession>A0A653E3M0</accession>
<keyword evidence="2" id="KW-1133">Transmembrane helix</keyword>
<proteinExistence type="predicted"/>
<keyword evidence="2" id="KW-0472">Membrane</keyword>
<evidence type="ECO:0000256" key="2">
    <source>
        <dbReference type="SAM" id="Phobius"/>
    </source>
</evidence>
<organism evidence="3">
    <name type="scientific">Pseudomonas marincola</name>
    <dbReference type="NCBI Taxonomy" id="437900"/>
    <lineage>
        <taxon>Bacteria</taxon>
        <taxon>Pseudomonadati</taxon>
        <taxon>Pseudomonadota</taxon>
        <taxon>Gammaproteobacteria</taxon>
        <taxon>Pseudomonadales</taxon>
        <taxon>Pseudomonadaceae</taxon>
        <taxon>Pseudomonas</taxon>
    </lineage>
</organism>
<feature type="coiled-coil region" evidence="1">
    <location>
        <begin position="43"/>
        <end position="112"/>
    </location>
</feature>
<keyword evidence="1" id="KW-0175">Coiled coil</keyword>
<dbReference type="RefSeq" id="WP_069902636.1">
    <property type="nucleotide sequence ID" value="NZ_JBALWF010000027.1"/>
</dbReference>
<dbReference type="Pfam" id="PF20567">
    <property type="entry name" value="DUF6776"/>
    <property type="match status" value="1"/>
</dbReference>
<reference evidence="3" key="1">
    <citation type="submission" date="2019-02" db="EMBL/GenBank/DDBJ databases">
        <authorList>
            <consortium name="Genoscope - CEA"/>
            <person name="William W."/>
        </authorList>
    </citation>
    <scope>NUCLEOTIDE SEQUENCE [LARGE SCALE GENOMIC DNA]</scope>
    <source>
        <strain evidence="3">YSy11</strain>
    </source>
</reference>
<dbReference type="AlphaFoldDB" id="A0A653E3M0"/>
<keyword evidence="2" id="KW-0812">Transmembrane</keyword>
<protein>
    <submittedName>
        <fullName evidence="3">Uncharacterized protein</fullName>
    </submittedName>
</protein>